<dbReference type="GO" id="GO:0006013">
    <property type="term" value="P:mannose metabolic process"/>
    <property type="evidence" value="ECO:0007669"/>
    <property type="project" value="InterPro"/>
</dbReference>
<keyword evidence="5 9" id="KW-0862">Zinc</keyword>
<dbReference type="RefSeq" id="XP_018012981.1">
    <property type="nucleotide sequence ID" value="XM_018157492.2"/>
</dbReference>
<dbReference type="PANTHER" id="PTHR11607:SF70">
    <property type="entry name" value="ALPHA-MANNOSIDASE"/>
    <property type="match status" value="1"/>
</dbReference>
<dbReference type="FunFam" id="3.20.110.10:FF:000007">
    <property type="entry name" value="Alpha-mannosidase"/>
    <property type="match status" value="1"/>
</dbReference>
<dbReference type="SUPFAM" id="SSF88688">
    <property type="entry name" value="Families 57/38 glycoside transferase middle domain"/>
    <property type="match status" value="1"/>
</dbReference>
<dbReference type="CTD" id="41913"/>
<dbReference type="OMA" id="GDPPEFY"/>
<comment type="similarity">
    <text evidence="1 9">Belongs to the glycosyl hydrolase 38 family.</text>
</comment>
<dbReference type="GO" id="GO:0004572">
    <property type="term" value="F:mannosyl-oligosaccharide 1,3-1,6-alpha-mannosidase activity"/>
    <property type="evidence" value="ECO:0007669"/>
    <property type="project" value="UniProtKB-EC"/>
</dbReference>
<evidence type="ECO:0000256" key="7">
    <source>
        <dbReference type="ARBA" id="ARBA00059516"/>
    </source>
</evidence>
<dbReference type="SUPFAM" id="SSF74650">
    <property type="entry name" value="Galactose mutarotase-like"/>
    <property type="match status" value="1"/>
</dbReference>
<dbReference type="Pfam" id="PF09261">
    <property type="entry name" value="Alpha-mann_mid"/>
    <property type="match status" value="1"/>
</dbReference>
<dbReference type="Pfam" id="PF07748">
    <property type="entry name" value="Glyco_hydro_38C"/>
    <property type="match status" value="1"/>
</dbReference>
<comment type="subunit">
    <text evidence="2">Homodimer; disulfide-linked.</text>
</comment>
<dbReference type="PANTHER" id="PTHR11607">
    <property type="entry name" value="ALPHA-MANNOSIDASE"/>
    <property type="match status" value="1"/>
</dbReference>
<dbReference type="KEGG" id="hazt:108670042"/>
<name>A0A8B7NHZ3_HYAAZ</name>
<dbReference type="EC" id="3.2.1.-" evidence="9"/>
<dbReference type="InterPro" id="IPR011330">
    <property type="entry name" value="Glyco_hydro/deAcase_b/a-brl"/>
</dbReference>
<dbReference type="SMART" id="SM00872">
    <property type="entry name" value="Alpha-mann_mid"/>
    <property type="match status" value="1"/>
</dbReference>
<dbReference type="OrthoDB" id="10261055at2759"/>
<dbReference type="InterPro" id="IPR011682">
    <property type="entry name" value="Glyco_hydro_38_C"/>
</dbReference>
<dbReference type="Gene3D" id="2.70.98.30">
    <property type="entry name" value="Golgi alpha-mannosidase II, domain 4"/>
    <property type="match status" value="1"/>
</dbReference>
<comment type="catalytic activity">
    <reaction evidence="8">
        <text>N(4)-{beta-D-GlcNAc-(1-&gt;2)-alpha-D-Man-(1-&gt;3)-[alpha-D-Man-(1-&gt;3)-[alpha-D-Man-(1-&gt;6)]-alpha-D-Man-(1-&gt;6)]-beta-D-Man-(1-&gt;4)-beta-D-GlcNAc-(1-&gt;4)-beta-D-GlcNAc}-L-asparaginyl-[protein] + 2 H2O = 2 alpha-D-mannopyranose + an N(4)-{beta-D-GlcNAc-(1-&gt;2)-alpha-D-Man-(1-&gt;3)-[alpha-D-Man-(1-&gt;6)]-beta-D-Man-(1-&gt;4)-beta-D-GlcNAc-(1-&gt;4)-beta-D-GlcNAc}-L-asparaginyl-[protein]</text>
        <dbReference type="Rhea" id="RHEA:56052"/>
        <dbReference type="Rhea" id="RHEA-COMP:14368"/>
        <dbReference type="Rhea" id="RHEA-COMP:14369"/>
        <dbReference type="ChEBI" id="CHEBI:15377"/>
        <dbReference type="ChEBI" id="CHEBI:28729"/>
        <dbReference type="ChEBI" id="CHEBI:60615"/>
        <dbReference type="ChEBI" id="CHEBI:60625"/>
        <dbReference type="EC" id="3.2.1.114"/>
    </reaction>
</comment>
<dbReference type="GO" id="GO:0000139">
    <property type="term" value="C:Golgi membrane"/>
    <property type="evidence" value="ECO:0007669"/>
    <property type="project" value="TreeGrafter"/>
</dbReference>
<dbReference type="Gene3D" id="2.60.40.1180">
    <property type="entry name" value="Golgi alpha-mannosidase II"/>
    <property type="match status" value="1"/>
</dbReference>
<evidence type="ECO:0000313" key="13">
    <source>
        <dbReference type="RefSeq" id="XP_018012981.1"/>
    </source>
</evidence>
<keyword evidence="10" id="KW-0812">Transmembrane</keyword>
<sequence>MKVFRRGHLRVLTLGGVAFLVLLYVYFHSSSSDSTTSLTNPASNNALVVVSDGDAAPAASPARKDVELSGLAVAGQKTPNDQCPALRSAVTDVNTVAQFPLFEFQPAWMRGREYWDTNFEKRYLKRRAKWQKLPLKVFLMPHSHNDPGWLKTYEEYFFQQSSKILQNMVTKLMLYPKMTFVWAEVSFLTLWYERAHPTMRHQLLSLLKEGRLEVLTGGWVMPDEASTHLYALVDQMVIGHQWLNRTLGIKPAHGWSIDPFGHGAAVPYLLHEASISGTVIQRIHYAWKQWLAEQQLGDFKWRQTWDADGDVDILVHNRPFDIYSIKHSCGPHLQICLEYDFRKVPGEYTEYSIKSFPIDESNVKLKAELLLEQYGRQGSLVPHNVVLIPIGDDFRYDHATEWDQQYTNYQMLADHINSNPSKYHATIEWGTVKDYFKEVKARMKDFPTLQGDFFVYSDIFTEGRPAYWSGYYTTRPFFKLLDRQLQAVLRSAEILYTWAWARAAEVGITAVAQLLEKDYEKLVKARENLALFQHHDGITGTSKAIVMRDYAVKLFLSYHDSIAVSARCAEFLLMTRGILSSLQRESNFLEHLQPDFERPSYDSWPNKIPIITDKQMRQIVIFNSLAQQRIELVKILVTSTNFRLTDEHGHDVLFQINPVWNDTGNGLLMLTKQFEVFFMADLPPLSLATYTIHHSLTADADKRKAIIFSNYYAPSPPIGYKAPFDARDVLPGDIQIDSDCLKLLFDGSTGMLRSVTNKKTGKVTQTAFKFAAYPSAQFKSGAYLFQPDPNARDPEEDVLAGARPRIFIHSGPVASELTVMFGAALMHTTRIFHTSQEPLQSAIYIENIFNFASHYNSTETPGFPPNYRETELFMRISTDIDNGANPVFYSDQSGLHMQKRVKVEKIGIQGNYFPITTAAFIEDEAPVDGPRRMTLLTDHGQGAASWQQGWLEVMVERRTNYDDARGMGEGVTDQKRTMGRHWLLIEDLESERGGDEVARLSVGAHYLSNALNYPVDLYVADGLESHMLNAGAHFISRPLPCSLHLLGMKILPVPQYPGLMPSMRALMHIHNQSPACSVRSSIHACSGLQDSPPQGTELTIGVKSMQKSDLTGTRLNEEVDSLSKLRIPHHQIRTLVLTLKDSSYRGDGS</sequence>
<evidence type="ECO:0000256" key="10">
    <source>
        <dbReference type="SAM" id="Phobius"/>
    </source>
</evidence>
<dbReference type="InterPro" id="IPR050843">
    <property type="entry name" value="Glycosyl_Hydrlase_38"/>
</dbReference>
<dbReference type="GO" id="GO:0046872">
    <property type="term" value="F:metal ion binding"/>
    <property type="evidence" value="ECO:0007669"/>
    <property type="project" value="UniProtKB-KW"/>
</dbReference>
<keyword evidence="12" id="KW-1185">Reference proteome</keyword>
<evidence type="ECO:0000259" key="11">
    <source>
        <dbReference type="SMART" id="SM00872"/>
    </source>
</evidence>
<dbReference type="AlphaFoldDB" id="A0A8B7NHZ3"/>
<dbReference type="InterPro" id="IPR011013">
    <property type="entry name" value="Gal_mutarotase_sf_dom"/>
</dbReference>
<reference evidence="13" key="1">
    <citation type="submission" date="2025-08" db="UniProtKB">
        <authorList>
            <consortium name="RefSeq"/>
        </authorList>
    </citation>
    <scope>IDENTIFICATION</scope>
    <source>
        <tissue evidence="13">Whole organism</tissue>
    </source>
</reference>
<comment type="function">
    <text evidence="7">Catalyzes the first committed step in the biosynthesis of complex N-glycans. It controls conversion of high mannose to complex N-glycans; the final hydrolytic step in the N-glycan maturation pathway.</text>
</comment>
<accession>A0A8B7NHZ3</accession>
<organism evidence="12 13">
    <name type="scientific">Hyalella azteca</name>
    <name type="common">Amphipod</name>
    <dbReference type="NCBI Taxonomy" id="294128"/>
    <lineage>
        <taxon>Eukaryota</taxon>
        <taxon>Metazoa</taxon>
        <taxon>Ecdysozoa</taxon>
        <taxon>Arthropoda</taxon>
        <taxon>Crustacea</taxon>
        <taxon>Multicrustacea</taxon>
        <taxon>Malacostraca</taxon>
        <taxon>Eumalacostraca</taxon>
        <taxon>Peracarida</taxon>
        <taxon>Amphipoda</taxon>
        <taxon>Senticaudata</taxon>
        <taxon>Talitrida</taxon>
        <taxon>Talitroidea</taxon>
        <taxon>Hyalellidae</taxon>
        <taxon>Hyalella</taxon>
    </lineage>
</organism>
<keyword evidence="10" id="KW-1133">Transmembrane helix</keyword>
<protein>
    <recommendedName>
        <fullName evidence="9">Alpha-mannosidase</fullName>
        <ecNumber evidence="9">3.2.1.-</ecNumber>
    </recommendedName>
</protein>
<evidence type="ECO:0000256" key="1">
    <source>
        <dbReference type="ARBA" id="ARBA00009792"/>
    </source>
</evidence>
<dbReference type="GO" id="GO:0006491">
    <property type="term" value="P:N-glycan processing"/>
    <property type="evidence" value="ECO:0007669"/>
    <property type="project" value="TreeGrafter"/>
</dbReference>
<dbReference type="Pfam" id="PF01074">
    <property type="entry name" value="Glyco_hydro_38N"/>
    <property type="match status" value="1"/>
</dbReference>
<keyword evidence="10" id="KW-0472">Membrane</keyword>
<gene>
    <name evidence="13" type="primary">LOC108670042</name>
</gene>
<dbReference type="InterPro" id="IPR013780">
    <property type="entry name" value="Glyco_hydro_b"/>
</dbReference>
<dbReference type="InterPro" id="IPR028995">
    <property type="entry name" value="Glyco_hydro_57/38_cen_sf"/>
</dbReference>
<evidence type="ECO:0000256" key="9">
    <source>
        <dbReference type="RuleBase" id="RU361199"/>
    </source>
</evidence>
<dbReference type="InterPro" id="IPR037094">
    <property type="entry name" value="Glyco_hydro_38_cen_sf"/>
</dbReference>
<keyword evidence="3 9" id="KW-0479">Metal-binding</keyword>
<dbReference type="Gene3D" id="1.20.1270.50">
    <property type="entry name" value="Glycoside hydrolase family 38, central domain"/>
    <property type="match status" value="1"/>
</dbReference>
<evidence type="ECO:0000256" key="4">
    <source>
        <dbReference type="ARBA" id="ARBA00022801"/>
    </source>
</evidence>
<keyword evidence="4 9" id="KW-0378">Hydrolase</keyword>
<dbReference type="GO" id="GO:0030246">
    <property type="term" value="F:carbohydrate binding"/>
    <property type="evidence" value="ECO:0007669"/>
    <property type="project" value="InterPro"/>
</dbReference>
<keyword evidence="6 9" id="KW-0326">Glycosidase</keyword>
<dbReference type="InterPro" id="IPR015341">
    <property type="entry name" value="Glyco_hydro_38_cen"/>
</dbReference>
<dbReference type="GeneID" id="108670042"/>
<dbReference type="InterPro" id="IPR027291">
    <property type="entry name" value="Glyco_hydro_38_N_sf"/>
</dbReference>
<dbReference type="SUPFAM" id="SSF88713">
    <property type="entry name" value="Glycoside hydrolase/deacetylase"/>
    <property type="match status" value="1"/>
</dbReference>
<feature type="domain" description="Glycoside hydrolase family 38 central" evidence="11">
    <location>
        <begin position="466"/>
        <end position="554"/>
    </location>
</feature>
<proteinExistence type="inferred from homology"/>
<evidence type="ECO:0000256" key="8">
    <source>
        <dbReference type="ARBA" id="ARBA00093232"/>
    </source>
</evidence>
<dbReference type="FunFam" id="1.20.1270.50:FF:000001">
    <property type="entry name" value="Alpha-mannosidase"/>
    <property type="match status" value="1"/>
</dbReference>
<evidence type="ECO:0000256" key="2">
    <source>
        <dbReference type="ARBA" id="ARBA00011748"/>
    </source>
</evidence>
<evidence type="ECO:0000256" key="3">
    <source>
        <dbReference type="ARBA" id="ARBA00022723"/>
    </source>
</evidence>
<evidence type="ECO:0000313" key="12">
    <source>
        <dbReference type="Proteomes" id="UP000694843"/>
    </source>
</evidence>
<comment type="cofactor">
    <cofactor evidence="9">
        <name>Zn(2+)</name>
        <dbReference type="ChEBI" id="CHEBI:29105"/>
    </cofactor>
    <text evidence="9">Binds 1 zinc ion per subunit.</text>
</comment>
<dbReference type="Proteomes" id="UP000694843">
    <property type="component" value="Unplaced"/>
</dbReference>
<dbReference type="Gene3D" id="3.20.110.10">
    <property type="entry name" value="Glycoside hydrolase 38, N terminal domain"/>
    <property type="match status" value="1"/>
</dbReference>
<evidence type="ECO:0000256" key="6">
    <source>
        <dbReference type="ARBA" id="ARBA00023295"/>
    </source>
</evidence>
<evidence type="ECO:0000256" key="5">
    <source>
        <dbReference type="ARBA" id="ARBA00022833"/>
    </source>
</evidence>
<dbReference type="InterPro" id="IPR000602">
    <property type="entry name" value="Glyco_hydro_38_N"/>
</dbReference>
<feature type="transmembrane region" description="Helical" evidence="10">
    <location>
        <begin position="7"/>
        <end position="27"/>
    </location>
</feature>